<feature type="region of interest" description="Disordered" evidence="3">
    <location>
        <begin position="684"/>
        <end position="730"/>
    </location>
</feature>
<sequence length="730" mass="80944">MAEKDEISSAETLKKFAQRITTSSTKERISLLENVRVCVSRPDFSENAVKGVLKFLSLTIGRYQDNRSRQAVRNLVKELAKSYPAATLKNVTSSLKSETEAQKKQVHASHGSSGDALFALTWTCIVFKEVWTANFKSDKNDLKNLVNVQCGLIYGALAAKCKSISDSTFRKMSSIFSVKKEVTAEYAQLLQDIEPSMYNLSAVAMLLKYLSKSKDQDLLTKLKDPFVEMYVKQILGSRSKPPVTVLKHSNELLRHLNHAEFKEKVLPALQKAMLRSPEIILEAVGSLLLGVTIDLGQYIQDLAKPLGIQLCSKEDISRHEAAVAFSSLAKQCSDSGAVEKLLTETKSGGAYAIPSASASASGPGSEGKLTIADQRISVLQAIGSASQNAVSGANTLESLSTTVAEKFLPLLQSEVHEGTLVTALNMMSLWCAKFYTNVPDKLIEWFKKGISLKTSTSAVRNAYLYCMNASFHGDTLTQTSKLLDILIQTINKAVNQSSQSQLVTEALTACCLLAKFSVVDDIQSESKMGLFWSFTMENNKQFFLQEKFLSSVSDEVLGSVVFLAEKMILEFPQKMTEKISKLVLLLVISFFSTIKRVHFVLRYMFRFVKSNLMRVELGNLNQTLTEQNISRFSNNKLGEDVIVFLKHIQDHENGCVVMETVTELWRLCHDGSWQSSPVNVYSPPHPGGAIEMSNPSVPTYGQHGEYQCDPEKNEGQRQQSAPNLYPKYPS</sequence>
<dbReference type="AlphaFoldDB" id="K1QXH3"/>
<evidence type="ECO:0000256" key="1">
    <source>
        <dbReference type="ARBA" id="ARBA00007366"/>
    </source>
</evidence>
<accession>K1QXH3</accession>
<dbReference type="GO" id="GO:0006417">
    <property type="term" value="P:regulation of translation"/>
    <property type="evidence" value="ECO:0007669"/>
    <property type="project" value="TreeGrafter"/>
</dbReference>
<dbReference type="InterPro" id="IPR056810">
    <property type="entry name" value="GNC1-like_N"/>
</dbReference>
<dbReference type="Gene3D" id="1.25.10.10">
    <property type="entry name" value="Leucine-rich Repeat Variant"/>
    <property type="match status" value="1"/>
</dbReference>
<reference evidence="5" key="1">
    <citation type="journal article" date="2012" name="Nature">
        <title>The oyster genome reveals stress adaptation and complexity of shell formation.</title>
        <authorList>
            <person name="Zhang G."/>
            <person name="Fang X."/>
            <person name="Guo X."/>
            <person name="Li L."/>
            <person name="Luo R."/>
            <person name="Xu F."/>
            <person name="Yang P."/>
            <person name="Zhang L."/>
            <person name="Wang X."/>
            <person name="Qi H."/>
            <person name="Xiong Z."/>
            <person name="Que H."/>
            <person name="Xie Y."/>
            <person name="Holland P.W."/>
            <person name="Paps J."/>
            <person name="Zhu Y."/>
            <person name="Wu F."/>
            <person name="Chen Y."/>
            <person name="Wang J."/>
            <person name="Peng C."/>
            <person name="Meng J."/>
            <person name="Yang L."/>
            <person name="Liu J."/>
            <person name="Wen B."/>
            <person name="Zhang N."/>
            <person name="Huang Z."/>
            <person name="Zhu Q."/>
            <person name="Feng Y."/>
            <person name="Mount A."/>
            <person name="Hedgecock D."/>
            <person name="Xu Z."/>
            <person name="Liu Y."/>
            <person name="Domazet-Loso T."/>
            <person name="Du Y."/>
            <person name="Sun X."/>
            <person name="Zhang S."/>
            <person name="Liu B."/>
            <person name="Cheng P."/>
            <person name="Jiang X."/>
            <person name="Li J."/>
            <person name="Fan D."/>
            <person name="Wang W."/>
            <person name="Fu W."/>
            <person name="Wang T."/>
            <person name="Wang B."/>
            <person name="Zhang J."/>
            <person name="Peng Z."/>
            <person name="Li Y."/>
            <person name="Li N."/>
            <person name="Wang J."/>
            <person name="Chen M."/>
            <person name="He Y."/>
            <person name="Tan F."/>
            <person name="Song X."/>
            <person name="Zheng Q."/>
            <person name="Huang R."/>
            <person name="Yang H."/>
            <person name="Du X."/>
            <person name="Chen L."/>
            <person name="Yang M."/>
            <person name="Gaffney P.M."/>
            <person name="Wang S."/>
            <person name="Luo L."/>
            <person name="She Z."/>
            <person name="Ming Y."/>
            <person name="Huang W."/>
            <person name="Zhang S."/>
            <person name="Huang B."/>
            <person name="Zhang Y."/>
            <person name="Qu T."/>
            <person name="Ni P."/>
            <person name="Miao G."/>
            <person name="Wang J."/>
            <person name="Wang Q."/>
            <person name="Steinberg C.E."/>
            <person name="Wang H."/>
            <person name="Li N."/>
            <person name="Qian L."/>
            <person name="Zhang G."/>
            <person name="Li Y."/>
            <person name="Yang H."/>
            <person name="Liu X."/>
            <person name="Wang J."/>
            <person name="Yin Y."/>
            <person name="Wang J."/>
        </authorList>
    </citation>
    <scope>NUCLEOTIDE SEQUENCE [LARGE SCALE GENOMIC DNA]</scope>
    <source>
        <strain evidence="5">05x7-T-G4-1.051#20</strain>
    </source>
</reference>
<name>K1QXH3_MAGGI</name>
<dbReference type="GO" id="GO:0005829">
    <property type="term" value="C:cytosol"/>
    <property type="evidence" value="ECO:0007669"/>
    <property type="project" value="TreeGrafter"/>
</dbReference>
<dbReference type="GO" id="GO:0019887">
    <property type="term" value="F:protein kinase regulator activity"/>
    <property type="evidence" value="ECO:0007669"/>
    <property type="project" value="TreeGrafter"/>
</dbReference>
<dbReference type="PANTHER" id="PTHR23346:SF7">
    <property type="entry name" value="STALLED RIBOSOME SENSOR GCN1"/>
    <property type="match status" value="1"/>
</dbReference>
<evidence type="ECO:0000313" key="5">
    <source>
        <dbReference type="EMBL" id="EKC41562.1"/>
    </source>
</evidence>
<comment type="similarity">
    <text evidence="1">Belongs to the GCN1 family.</text>
</comment>
<dbReference type="GO" id="GO:0034198">
    <property type="term" value="P:cellular response to amino acid starvation"/>
    <property type="evidence" value="ECO:0007669"/>
    <property type="project" value="TreeGrafter"/>
</dbReference>
<dbReference type="Pfam" id="PF24993">
    <property type="entry name" value="GNC1_N"/>
    <property type="match status" value="1"/>
</dbReference>
<feature type="domain" description="Stalled ribosome sensor GCN1-like N-terminal" evidence="4">
    <location>
        <begin position="224"/>
        <end position="344"/>
    </location>
</feature>
<evidence type="ECO:0000259" key="4">
    <source>
        <dbReference type="Pfam" id="PF24993"/>
    </source>
</evidence>
<dbReference type="SUPFAM" id="SSF48371">
    <property type="entry name" value="ARM repeat"/>
    <property type="match status" value="1"/>
</dbReference>
<keyword evidence="2" id="KW-0677">Repeat</keyword>
<dbReference type="EMBL" id="JH823226">
    <property type="protein sequence ID" value="EKC41562.1"/>
    <property type="molecule type" value="Genomic_DNA"/>
</dbReference>
<dbReference type="InterPro" id="IPR016024">
    <property type="entry name" value="ARM-type_fold"/>
</dbReference>
<evidence type="ECO:0000256" key="3">
    <source>
        <dbReference type="SAM" id="MobiDB-lite"/>
    </source>
</evidence>
<protein>
    <submittedName>
        <fullName evidence="5">Translational activator GCN1</fullName>
    </submittedName>
</protein>
<gene>
    <name evidence="5" type="ORF">CGI_10022113</name>
</gene>
<dbReference type="PANTHER" id="PTHR23346">
    <property type="entry name" value="TRANSLATIONAL ACTIVATOR GCN1-RELATED"/>
    <property type="match status" value="1"/>
</dbReference>
<evidence type="ECO:0000256" key="2">
    <source>
        <dbReference type="ARBA" id="ARBA00022737"/>
    </source>
</evidence>
<organism evidence="5">
    <name type="scientific">Magallana gigas</name>
    <name type="common">Pacific oyster</name>
    <name type="synonym">Crassostrea gigas</name>
    <dbReference type="NCBI Taxonomy" id="29159"/>
    <lineage>
        <taxon>Eukaryota</taxon>
        <taxon>Metazoa</taxon>
        <taxon>Spiralia</taxon>
        <taxon>Lophotrochozoa</taxon>
        <taxon>Mollusca</taxon>
        <taxon>Bivalvia</taxon>
        <taxon>Autobranchia</taxon>
        <taxon>Pteriomorphia</taxon>
        <taxon>Ostreida</taxon>
        <taxon>Ostreoidea</taxon>
        <taxon>Ostreidae</taxon>
        <taxon>Magallana</taxon>
    </lineage>
</organism>
<proteinExistence type="inferred from homology"/>
<dbReference type="HOGENOM" id="CLU_379593_0_0_1"/>
<dbReference type="InterPro" id="IPR011989">
    <property type="entry name" value="ARM-like"/>
</dbReference>
<dbReference type="InParanoid" id="K1QXH3"/>